<organism evidence="3 4">
    <name type="scientific">Oculimacula yallundae</name>
    <dbReference type="NCBI Taxonomy" id="86028"/>
    <lineage>
        <taxon>Eukaryota</taxon>
        <taxon>Fungi</taxon>
        <taxon>Dikarya</taxon>
        <taxon>Ascomycota</taxon>
        <taxon>Pezizomycotina</taxon>
        <taxon>Leotiomycetes</taxon>
        <taxon>Helotiales</taxon>
        <taxon>Ploettnerulaceae</taxon>
        <taxon>Oculimacula</taxon>
    </lineage>
</organism>
<evidence type="ECO:0000259" key="2">
    <source>
        <dbReference type="Pfam" id="PF08508"/>
    </source>
</evidence>
<feature type="compositionally biased region" description="Polar residues" evidence="1">
    <location>
        <begin position="263"/>
        <end position="275"/>
    </location>
</feature>
<evidence type="ECO:0000313" key="4">
    <source>
        <dbReference type="Proteomes" id="UP001595075"/>
    </source>
</evidence>
<dbReference type="InterPro" id="IPR038967">
    <property type="entry name" value="Dsc4-like"/>
</dbReference>
<comment type="caution">
    <text evidence="3">The sequence shown here is derived from an EMBL/GenBank/DDBJ whole genome shotgun (WGS) entry which is preliminary data.</text>
</comment>
<gene>
    <name evidence="3" type="ORF">VTL71DRAFT_4223</name>
</gene>
<dbReference type="PANTHER" id="PTHR39405:SF1">
    <property type="entry name" value="DSC E3 UBIQUITIN LIGASE COMPLEX SUBUNIT 4"/>
    <property type="match status" value="1"/>
</dbReference>
<accession>A0ABR4C579</accession>
<evidence type="ECO:0000313" key="3">
    <source>
        <dbReference type="EMBL" id="KAL2065083.1"/>
    </source>
</evidence>
<dbReference type="Pfam" id="PF08508">
    <property type="entry name" value="DUF1746"/>
    <property type="match status" value="1"/>
</dbReference>
<name>A0ABR4C579_9HELO</name>
<feature type="region of interest" description="Disordered" evidence="1">
    <location>
        <begin position="1"/>
        <end position="70"/>
    </location>
</feature>
<proteinExistence type="predicted"/>
<reference evidence="3 4" key="1">
    <citation type="journal article" date="2024" name="Commun. Biol.">
        <title>Comparative genomic analysis of thermophilic fungi reveals convergent evolutionary adaptations and gene losses.</title>
        <authorList>
            <person name="Steindorff A.S."/>
            <person name="Aguilar-Pontes M.V."/>
            <person name="Robinson A.J."/>
            <person name="Andreopoulos B."/>
            <person name="LaButti K."/>
            <person name="Kuo A."/>
            <person name="Mondo S."/>
            <person name="Riley R."/>
            <person name="Otillar R."/>
            <person name="Haridas S."/>
            <person name="Lipzen A."/>
            <person name="Grimwood J."/>
            <person name="Schmutz J."/>
            <person name="Clum A."/>
            <person name="Reid I.D."/>
            <person name="Moisan M.C."/>
            <person name="Butler G."/>
            <person name="Nguyen T.T.M."/>
            <person name="Dewar K."/>
            <person name="Conant G."/>
            <person name="Drula E."/>
            <person name="Henrissat B."/>
            <person name="Hansel C."/>
            <person name="Singer S."/>
            <person name="Hutchinson M.I."/>
            <person name="de Vries R.P."/>
            <person name="Natvig D.O."/>
            <person name="Powell A.J."/>
            <person name="Tsang A."/>
            <person name="Grigoriev I.V."/>
        </authorList>
    </citation>
    <scope>NUCLEOTIDE SEQUENCE [LARGE SCALE GENOMIC DNA]</scope>
    <source>
        <strain evidence="3 4">CBS 494.80</strain>
    </source>
</reference>
<feature type="compositionally biased region" description="Low complexity" evidence="1">
    <location>
        <begin position="47"/>
        <end position="56"/>
    </location>
</feature>
<feature type="region of interest" description="Disordered" evidence="1">
    <location>
        <begin position="257"/>
        <end position="285"/>
    </location>
</feature>
<sequence length="373" mass="40889">MNHDSLPNDLLSTTPASTATPTTNPPSSSSANETGPAGAVEENGNSETAATTVETENVQPDSPAKKRAKDQTKKKFQFINNLSLQLDALIYVELCILYYMDCSLFRLLLRAINQMMFLSPKPRFIPPTPIHRPYIGAIFAPNLICILLHLFTARPSASESMRGYLHGGVIIDLIGQKGPTSKFHLVVLDVLVLSLQCFMLAVHVERERLSAVTEALNSSIPTAATALLAREEVVAAQSLDAEERGVLGEPIVTSEGDIEMQNMIPQNDGGESSSRNEVDEERDQDRERLLAEPYATQDDDEDSTLDVLWSGTAIVADFHVLHNLRRQWLDYGNATESAIQTVGFSAEFAAVTASRRMNAASARFQRDVESLTN</sequence>
<dbReference type="Proteomes" id="UP001595075">
    <property type="component" value="Unassembled WGS sequence"/>
</dbReference>
<dbReference type="PANTHER" id="PTHR39405">
    <property type="entry name" value="DSC E3 UBIQUITIN LIGASE COMPLEX SUBUNIT 4"/>
    <property type="match status" value="1"/>
</dbReference>
<dbReference type="EMBL" id="JAZHXI010000013">
    <property type="protein sequence ID" value="KAL2065083.1"/>
    <property type="molecule type" value="Genomic_DNA"/>
</dbReference>
<evidence type="ECO:0000256" key="1">
    <source>
        <dbReference type="SAM" id="MobiDB-lite"/>
    </source>
</evidence>
<keyword evidence="4" id="KW-1185">Reference proteome</keyword>
<feature type="compositionally biased region" description="Low complexity" evidence="1">
    <location>
        <begin position="12"/>
        <end position="32"/>
    </location>
</feature>
<dbReference type="InterPro" id="IPR013715">
    <property type="entry name" value="DUF1746"/>
</dbReference>
<protein>
    <recommendedName>
        <fullName evidence="2">DUF1746 domain-containing protein</fullName>
    </recommendedName>
</protein>
<feature type="domain" description="DUF1746" evidence="2">
    <location>
        <begin position="86"/>
        <end position="199"/>
    </location>
</feature>